<dbReference type="Proteomes" id="UP000249177">
    <property type="component" value="Unassembled WGS sequence"/>
</dbReference>
<dbReference type="AlphaFoldDB" id="A0A2W7TVA7"/>
<reference evidence="4 5" key="1">
    <citation type="submission" date="2018-06" db="EMBL/GenBank/DDBJ databases">
        <title>Flavobacterium sp IMCC34762, genome.</title>
        <authorList>
            <person name="Joung Y."/>
            <person name="Cho J."/>
            <person name="Song J."/>
        </authorList>
    </citation>
    <scope>NUCLEOTIDE SEQUENCE [LARGE SCALE GENOMIC DNA]</scope>
    <source>
        <strain evidence="4 5">IMCC34762</strain>
    </source>
</reference>
<dbReference type="Gene3D" id="2.40.50.1020">
    <property type="entry name" value="LytTr DNA-binding domain"/>
    <property type="match status" value="1"/>
</dbReference>
<dbReference type="Gene3D" id="3.40.50.2300">
    <property type="match status" value="1"/>
</dbReference>
<keyword evidence="1" id="KW-0597">Phosphoprotein</keyword>
<dbReference type="InterPro" id="IPR011006">
    <property type="entry name" value="CheY-like_superfamily"/>
</dbReference>
<name>A0A2W7TVA7_9FLAO</name>
<evidence type="ECO:0000259" key="2">
    <source>
        <dbReference type="PROSITE" id="PS50110"/>
    </source>
</evidence>
<dbReference type="SMART" id="SM00850">
    <property type="entry name" value="LytTR"/>
    <property type="match status" value="1"/>
</dbReference>
<dbReference type="PANTHER" id="PTHR37299">
    <property type="entry name" value="TRANSCRIPTIONAL REGULATOR-RELATED"/>
    <property type="match status" value="1"/>
</dbReference>
<dbReference type="PROSITE" id="PS50930">
    <property type="entry name" value="HTH_LYTTR"/>
    <property type="match status" value="1"/>
</dbReference>
<feature type="domain" description="Response regulatory" evidence="2">
    <location>
        <begin position="2"/>
        <end position="113"/>
    </location>
</feature>
<feature type="modified residue" description="4-aspartylphosphate" evidence="1">
    <location>
        <position position="53"/>
    </location>
</feature>
<evidence type="ECO:0000259" key="3">
    <source>
        <dbReference type="PROSITE" id="PS50930"/>
    </source>
</evidence>
<dbReference type="EMBL" id="QKXH01000003">
    <property type="protein sequence ID" value="PZX94231.1"/>
    <property type="molecule type" value="Genomic_DNA"/>
</dbReference>
<protein>
    <submittedName>
        <fullName evidence="4">DNA-binding response regulator</fullName>
    </submittedName>
</protein>
<keyword evidence="5" id="KW-1185">Reference proteome</keyword>
<dbReference type="InterPro" id="IPR046947">
    <property type="entry name" value="LytR-like"/>
</dbReference>
<evidence type="ECO:0000313" key="4">
    <source>
        <dbReference type="EMBL" id="PZX94231.1"/>
    </source>
</evidence>
<dbReference type="PROSITE" id="PS50110">
    <property type="entry name" value="RESPONSE_REGULATORY"/>
    <property type="match status" value="1"/>
</dbReference>
<organism evidence="4 5">
    <name type="scientific">Flavobacterium aquariorum</name>
    <dbReference type="NCBI Taxonomy" id="2217670"/>
    <lineage>
        <taxon>Bacteria</taxon>
        <taxon>Pseudomonadati</taxon>
        <taxon>Bacteroidota</taxon>
        <taxon>Flavobacteriia</taxon>
        <taxon>Flavobacteriales</taxon>
        <taxon>Flavobacteriaceae</taxon>
        <taxon>Flavobacterium</taxon>
    </lineage>
</organism>
<dbReference type="Pfam" id="PF04397">
    <property type="entry name" value="LytTR"/>
    <property type="match status" value="1"/>
</dbReference>
<keyword evidence="4" id="KW-0238">DNA-binding</keyword>
<dbReference type="SUPFAM" id="SSF52172">
    <property type="entry name" value="CheY-like"/>
    <property type="match status" value="1"/>
</dbReference>
<sequence length="235" mass="27022">MKCIVIDDEPMALELISGYIQKTPFLEFVEGFTNPFKAMTFLLNTPIDLVFIDINMPELSGIELLKSLPVLPKIIFITAYAEYGAESYEYNAIDYLLKPVKYDRFLKAVNKAIENPILKKEDIPLLRNTEQQDASILIKSGSKTFKIDINSIFYIEGAGNYMTFYTLKGKIMTLQPMAELLKILPSTVFVRVHRSYIISLKHIEVIEKAMVIINKTRIPIGITYREHFSRIIKKE</sequence>
<evidence type="ECO:0000313" key="5">
    <source>
        <dbReference type="Proteomes" id="UP000249177"/>
    </source>
</evidence>
<gene>
    <name evidence="4" type="ORF">DOS84_06300</name>
</gene>
<accession>A0A2W7TVA7</accession>
<dbReference type="PANTHER" id="PTHR37299:SF1">
    <property type="entry name" value="STAGE 0 SPORULATION PROTEIN A HOMOLOG"/>
    <property type="match status" value="1"/>
</dbReference>
<comment type="caution">
    <text evidence="4">The sequence shown here is derived from an EMBL/GenBank/DDBJ whole genome shotgun (WGS) entry which is preliminary data.</text>
</comment>
<dbReference type="OrthoDB" id="2168082at2"/>
<dbReference type="Pfam" id="PF00072">
    <property type="entry name" value="Response_reg"/>
    <property type="match status" value="1"/>
</dbReference>
<evidence type="ECO:0000256" key="1">
    <source>
        <dbReference type="PROSITE-ProRule" id="PRU00169"/>
    </source>
</evidence>
<dbReference type="InterPro" id="IPR007492">
    <property type="entry name" value="LytTR_DNA-bd_dom"/>
</dbReference>
<proteinExistence type="predicted"/>
<dbReference type="InterPro" id="IPR001789">
    <property type="entry name" value="Sig_transdc_resp-reg_receiver"/>
</dbReference>
<dbReference type="RefSeq" id="WP_111409266.1">
    <property type="nucleotide sequence ID" value="NZ_QKXH01000003.1"/>
</dbReference>
<feature type="domain" description="HTH LytTR-type" evidence="3">
    <location>
        <begin position="136"/>
        <end position="234"/>
    </location>
</feature>
<dbReference type="GO" id="GO:0003677">
    <property type="term" value="F:DNA binding"/>
    <property type="evidence" value="ECO:0007669"/>
    <property type="project" value="UniProtKB-KW"/>
</dbReference>
<dbReference type="GO" id="GO:0000156">
    <property type="term" value="F:phosphorelay response regulator activity"/>
    <property type="evidence" value="ECO:0007669"/>
    <property type="project" value="InterPro"/>
</dbReference>
<dbReference type="SMART" id="SM00448">
    <property type="entry name" value="REC"/>
    <property type="match status" value="1"/>
</dbReference>